<dbReference type="AlphaFoldDB" id="A0A4R0RH28"/>
<evidence type="ECO:0000256" key="1">
    <source>
        <dbReference type="SAM" id="MobiDB-lite"/>
    </source>
</evidence>
<evidence type="ECO:0000313" key="3">
    <source>
        <dbReference type="EMBL" id="TCD64079.1"/>
    </source>
</evidence>
<comment type="caution">
    <text evidence="3">The sequence shown here is derived from an EMBL/GenBank/DDBJ whole genome shotgun (WGS) entry which is preliminary data.</text>
</comment>
<name>A0A4R0RH28_9APHY</name>
<feature type="compositionally biased region" description="Basic and acidic residues" evidence="1">
    <location>
        <begin position="31"/>
        <end position="42"/>
    </location>
</feature>
<feature type="domain" description="DUF6593" evidence="2">
    <location>
        <begin position="72"/>
        <end position="225"/>
    </location>
</feature>
<dbReference type="OrthoDB" id="3174721at2759"/>
<dbReference type="InterPro" id="IPR046528">
    <property type="entry name" value="DUF6593"/>
</dbReference>
<accession>A0A4R0RH28</accession>
<protein>
    <recommendedName>
        <fullName evidence="2">DUF6593 domain-containing protein</fullName>
    </recommendedName>
</protein>
<evidence type="ECO:0000259" key="2">
    <source>
        <dbReference type="Pfam" id="PF20236"/>
    </source>
</evidence>
<gene>
    <name evidence="3" type="ORF">EIP91_004551</name>
</gene>
<organism evidence="3 4">
    <name type="scientific">Steccherinum ochraceum</name>
    <dbReference type="NCBI Taxonomy" id="92696"/>
    <lineage>
        <taxon>Eukaryota</taxon>
        <taxon>Fungi</taxon>
        <taxon>Dikarya</taxon>
        <taxon>Basidiomycota</taxon>
        <taxon>Agaricomycotina</taxon>
        <taxon>Agaricomycetes</taxon>
        <taxon>Polyporales</taxon>
        <taxon>Steccherinaceae</taxon>
        <taxon>Steccherinum</taxon>
    </lineage>
</organism>
<sequence>MSSNDSSLVNPPGYYESNFDEPLDSASNYANKERPSLSDSKVDPASIPTTTFTFLPAEPNAMVLVPPANAADPRPVYHISWSEDFFMPGNVVTQVRRGGSHNGPLVGEFNLKMFSPAATVRVGSSPERWLEEVYPIRTPGRYTKWHYSTDNKGSPVLYWFRFLNFKTCLLGSPRGEQIAKYTWPNYARRDRSLQVATLTLNSVGQIPEIFDELVLSALISERNRTRP</sequence>
<dbReference type="Pfam" id="PF20236">
    <property type="entry name" value="DUF6593"/>
    <property type="match status" value="1"/>
</dbReference>
<evidence type="ECO:0000313" key="4">
    <source>
        <dbReference type="Proteomes" id="UP000292702"/>
    </source>
</evidence>
<feature type="region of interest" description="Disordered" evidence="1">
    <location>
        <begin position="1"/>
        <end position="44"/>
    </location>
</feature>
<dbReference type="Proteomes" id="UP000292702">
    <property type="component" value="Unassembled WGS sequence"/>
</dbReference>
<reference evidence="3 4" key="1">
    <citation type="submission" date="2018-11" db="EMBL/GenBank/DDBJ databases">
        <title>Genome assembly of Steccherinum ochraceum LE-BIN_3174, the white-rot fungus of the Steccherinaceae family (The Residual Polyporoid clade, Polyporales, Basidiomycota).</title>
        <authorList>
            <person name="Fedorova T.V."/>
            <person name="Glazunova O.A."/>
            <person name="Landesman E.O."/>
            <person name="Moiseenko K.V."/>
            <person name="Psurtseva N.V."/>
            <person name="Savinova O.S."/>
            <person name="Shakhova N.V."/>
            <person name="Tyazhelova T.V."/>
            <person name="Vasina D.V."/>
        </authorList>
    </citation>
    <scope>NUCLEOTIDE SEQUENCE [LARGE SCALE GENOMIC DNA]</scope>
    <source>
        <strain evidence="3 4">LE-BIN_3174</strain>
    </source>
</reference>
<keyword evidence="4" id="KW-1185">Reference proteome</keyword>
<dbReference type="EMBL" id="RWJN01000257">
    <property type="protein sequence ID" value="TCD64079.1"/>
    <property type="molecule type" value="Genomic_DNA"/>
</dbReference>
<proteinExistence type="predicted"/>